<protein>
    <submittedName>
        <fullName evidence="1">Uncharacterized protein</fullName>
    </submittedName>
</protein>
<evidence type="ECO:0000313" key="2">
    <source>
        <dbReference type="EMBL" id="KST70172.1"/>
    </source>
</evidence>
<gene>
    <name evidence="1" type="ORF">BC008_26970</name>
    <name evidence="2" type="ORF">BC008_36575</name>
</gene>
<evidence type="ECO:0000313" key="1">
    <source>
        <dbReference type="EMBL" id="KST66834.1"/>
    </source>
</evidence>
<name>A0A0V7ZR12_9CYAN</name>
<dbReference type="EMBL" id="LMTZ01000093">
    <property type="protein sequence ID" value="KST66834.1"/>
    <property type="molecule type" value="Genomic_DNA"/>
</dbReference>
<keyword evidence="3" id="KW-1185">Reference proteome</keyword>
<dbReference type="Proteomes" id="UP000053372">
    <property type="component" value="Unassembled WGS sequence"/>
</dbReference>
<accession>A0A0V7ZR12</accession>
<sequence length="59" mass="6734">MMTTIKVSNKLVDKNIYRHCEQRVRGARPQQSQAPVIASFRFAPYALCARYANAMTLCN</sequence>
<comment type="caution">
    <text evidence="1">The sequence shown here is derived from an EMBL/GenBank/DDBJ whole genome shotgun (WGS) entry which is preliminary data.</text>
</comment>
<evidence type="ECO:0000313" key="3">
    <source>
        <dbReference type="Proteomes" id="UP000053372"/>
    </source>
</evidence>
<dbReference type="AlphaFoldDB" id="A0A0V7ZR12"/>
<organism evidence="1 3">
    <name type="scientific">Mastigocoleus testarum BC008</name>
    <dbReference type="NCBI Taxonomy" id="371196"/>
    <lineage>
        <taxon>Bacteria</taxon>
        <taxon>Bacillati</taxon>
        <taxon>Cyanobacteriota</taxon>
        <taxon>Cyanophyceae</taxon>
        <taxon>Nostocales</taxon>
        <taxon>Hapalosiphonaceae</taxon>
        <taxon>Mastigocoleus</taxon>
    </lineage>
</organism>
<dbReference type="EMBL" id="LMTZ01000002">
    <property type="protein sequence ID" value="KST70172.1"/>
    <property type="molecule type" value="Genomic_DNA"/>
</dbReference>
<reference evidence="1 3" key="1">
    <citation type="journal article" date="2015" name="Genome Announc.">
        <title>Draft Genome of the Euendolithic (true boring) Cyanobacterium Mastigocoleus testarum strain BC008.</title>
        <authorList>
            <person name="Guida B.S."/>
            <person name="Garcia-Pichel F."/>
        </authorList>
    </citation>
    <scope>NUCLEOTIDE SEQUENCE [LARGE SCALE GENOMIC DNA]</scope>
    <source>
        <strain evidence="1 3">BC008</strain>
    </source>
</reference>
<proteinExistence type="predicted"/>